<dbReference type="AlphaFoldDB" id="A0AAV5CHB7"/>
<dbReference type="Proteomes" id="UP001054889">
    <property type="component" value="Unassembled WGS sequence"/>
</dbReference>
<comment type="caution">
    <text evidence="2">The sequence shown here is derived from an EMBL/GenBank/DDBJ whole genome shotgun (WGS) entry which is preliminary data.</text>
</comment>
<sequence>MDAQHGEHQHRALLVDPEHVVLPSSDTRVLDPMAKQWEGSLAGSGRDNRREEMRGNSPVRVEAGELAGARRGGELEGLAGPRRCVEV</sequence>
<gene>
    <name evidence="2" type="primary">ga14410</name>
    <name evidence="2" type="ORF">PR202_ga14410</name>
</gene>
<name>A0AAV5CHB7_ELECO</name>
<organism evidence="2 3">
    <name type="scientific">Eleusine coracana subsp. coracana</name>
    <dbReference type="NCBI Taxonomy" id="191504"/>
    <lineage>
        <taxon>Eukaryota</taxon>
        <taxon>Viridiplantae</taxon>
        <taxon>Streptophyta</taxon>
        <taxon>Embryophyta</taxon>
        <taxon>Tracheophyta</taxon>
        <taxon>Spermatophyta</taxon>
        <taxon>Magnoliopsida</taxon>
        <taxon>Liliopsida</taxon>
        <taxon>Poales</taxon>
        <taxon>Poaceae</taxon>
        <taxon>PACMAD clade</taxon>
        <taxon>Chloridoideae</taxon>
        <taxon>Cynodonteae</taxon>
        <taxon>Eleusininae</taxon>
        <taxon>Eleusine</taxon>
    </lineage>
</organism>
<evidence type="ECO:0000256" key="1">
    <source>
        <dbReference type="SAM" id="MobiDB-lite"/>
    </source>
</evidence>
<reference evidence="2" key="2">
    <citation type="submission" date="2021-12" db="EMBL/GenBank/DDBJ databases">
        <title>Resequencing data analysis of finger millet.</title>
        <authorList>
            <person name="Hatakeyama M."/>
            <person name="Aluri S."/>
            <person name="Balachadran M.T."/>
            <person name="Sivarajan S.R."/>
            <person name="Poveda L."/>
            <person name="Shimizu-Inatsugi R."/>
            <person name="Schlapbach R."/>
            <person name="Sreeman S.M."/>
            <person name="Shimizu K.K."/>
        </authorList>
    </citation>
    <scope>NUCLEOTIDE SEQUENCE</scope>
</reference>
<protein>
    <submittedName>
        <fullName evidence="2">Uncharacterized protein</fullName>
    </submittedName>
</protein>
<dbReference type="EMBL" id="BQKI01000007">
    <property type="protein sequence ID" value="GJM97480.1"/>
    <property type="molecule type" value="Genomic_DNA"/>
</dbReference>
<feature type="region of interest" description="Disordered" evidence="1">
    <location>
        <begin position="38"/>
        <end position="59"/>
    </location>
</feature>
<accession>A0AAV5CHB7</accession>
<evidence type="ECO:0000313" key="2">
    <source>
        <dbReference type="EMBL" id="GJM97480.1"/>
    </source>
</evidence>
<evidence type="ECO:0000313" key="3">
    <source>
        <dbReference type="Proteomes" id="UP001054889"/>
    </source>
</evidence>
<proteinExistence type="predicted"/>
<keyword evidence="3" id="KW-1185">Reference proteome</keyword>
<reference evidence="2" key="1">
    <citation type="journal article" date="2018" name="DNA Res.">
        <title>Multiple hybrid de novo genome assembly of finger millet, an orphan allotetraploid crop.</title>
        <authorList>
            <person name="Hatakeyama M."/>
            <person name="Aluri S."/>
            <person name="Balachadran M.T."/>
            <person name="Sivarajan S.R."/>
            <person name="Patrignani A."/>
            <person name="Gruter S."/>
            <person name="Poveda L."/>
            <person name="Shimizu-Inatsugi R."/>
            <person name="Baeten J."/>
            <person name="Francoijs K.J."/>
            <person name="Nataraja K.N."/>
            <person name="Reddy Y.A.N."/>
            <person name="Phadnis S."/>
            <person name="Ravikumar R.L."/>
            <person name="Schlapbach R."/>
            <person name="Sreeman S.M."/>
            <person name="Shimizu K.K."/>
        </authorList>
    </citation>
    <scope>NUCLEOTIDE SEQUENCE</scope>
</reference>